<dbReference type="GO" id="GO:0005576">
    <property type="term" value="C:extracellular region"/>
    <property type="evidence" value="ECO:0007669"/>
    <property type="project" value="UniProtKB-SubCell"/>
</dbReference>
<keyword evidence="6 16" id="KW-0378">Hydrolase</keyword>
<evidence type="ECO:0000256" key="14">
    <source>
        <dbReference type="ARBA" id="ARBA00038933"/>
    </source>
</evidence>
<keyword evidence="10 16" id="KW-0326">Glycosidase</keyword>
<reference evidence="18 19" key="1">
    <citation type="journal article" date="2015" name="Fungal Genet. Biol.">
        <title>Evolution of novel wood decay mechanisms in Agaricales revealed by the genome sequences of Fistulina hepatica and Cylindrobasidium torrendii.</title>
        <authorList>
            <person name="Floudas D."/>
            <person name="Held B.W."/>
            <person name="Riley R."/>
            <person name="Nagy L.G."/>
            <person name="Koehler G."/>
            <person name="Ransdell A.S."/>
            <person name="Younus H."/>
            <person name="Chow J."/>
            <person name="Chiniquy J."/>
            <person name="Lipzen A."/>
            <person name="Tritt A."/>
            <person name="Sun H."/>
            <person name="Haridas S."/>
            <person name="LaButti K."/>
            <person name="Ohm R.A."/>
            <person name="Kues U."/>
            <person name="Blanchette R.A."/>
            <person name="Grigoriev I.V."/>
            <person name="Minto R.E."/>
            <person name="Hibbett D.S."/>
        </authorList>
    </citation>
    <scope>NUCLEOTIDE SEQUENCE [LARGE SCALE GENOMIC DNA]</scope>
    <source>
        <strain evidence="18 19">FP15055 ss-10</strain>
    </source>
</reference>
<comment type="similarity">
    <text evidence="2 16">Belongs to the glycosyl hydrolase 28 family.</text>
</comment>
<comment type="catalytic activity">
    <reaction evidence="15">
        <text>[(1-&gt;4)-alpha-D-galacturonosyl](n) + H2O = alpha-D-galacturonate + [(1-&gt;4)-alpha-D-galacturonosyl](n-1)</text>
        <dbReference type="Rhea" id="RHEA:14117"/>
        <dbReference type="Rhea" id="RHEA-COMP:14570"/>
        <dbReference type="Rhea" id="RHEA-COMP:14572"/>
        <dbReference type="ChEBI" id="CHEBI:15377"/>
        <dbReference type="ChEBI" id="CHEBI:58658"/>
        <dbReference type="ChEBI" id="CHEBI:140523"/>
        <dbReference type="EC" id="3.2.1.67"/>
    </reaction>
</comment>
<dbReference type="SMART" id="SM00710">
    <property type="entry name" value="PbH1"/>
    <property type="match status" value="4"/>
</dbReference>
<keyword evidence="4 17" id="KW-0732">Signal</keyword>
<dbReference type="EC" id="3.2.1.67" evidence="14"/>
<keyword evidence="12" id="KW-0624">Polysaccharide degradation</keyword>
<evidence type="ECO:0000256" key="5">
    <source>
        <dbReference type="ARBA" id="ARBA00022737"/>
    </source>
</evidence>
<dbReference type="OrthoDB" id="187139at2759"/>
<sequence length="431" mass="46250">MVKISPWQAILPLAIGAAAADDCTCTLKPLGRARDDAPAIAEILSECGNSGNTVCFPESYTYTIGSALETFVEDATIRLEGTFQFSNNLTYWMNNSFPVDLQNQLSAWRFHGQNFVLDGGANFTGTIDGNGQAWYTYSKGGSNTPGRPMTLDIYNSTNGVVRNLYFYQPQFWAIITQYAKNITFENIEVFAENTDPAANGTNWVQNIDGADTYRSSDITFRNFTYDAGDDCIAFKGNSTSIHLSDITCLGGPGIAFGSIGQYTDRPDYLDDITIENLYVQRPSYSGVGLGQGTGAAVYFKSWIGVEYGTPPNGGGGGTGTVTNVVVSNVTMKDLDLAVYINSCLSYISTIDPDADPSQYCNTSTLTFDNLTFSGFSGTTDGSYGTQVAQLNCSTEAPCTGLTFLDFDVTTPNGAAQFSCQNVESIAGATCS</sequence>
<evidence type="ECO:0000256" key="13">
    <source>
        <dbReference type="ARBA" id="ARBA00037312"/>
    </source>
</evidence>
<keyword evidence="9" id="KW-0119">Carbohydrate metabolism</keyword>
<keyword evidence="5" id="KW-0677">Repeat</keyword>
<evidence type="ECO:0000256" key="1">
    <source>
        <dbReference type="ARBA" id="ARBA00004613"/>
    </source>
</evidence>
<evidence type="ECO:0000256" key="6">
    <source>
        <dbReference type="ARBA" id="ARBA00022801"/>
    </source>
</evidence>
<accession>A0A0D7BPY6</accession>
<protein>
    <recommendedName>
        <fullName evidence="14">galacturonan 1,4-alpha-galacturonidase</fullName>
        <ecNumber evidence="14">3.2.1.67</ecNumber>
    </recommendedName>
</protein>
<evidence type="ECO:0000256" key="17">
    <source>
        <dbReference type="SAM" id="SignalP"/>
    </source>
</evidence>
<evidence type="ECO:0000256" key="10">
    <source>
        <dbReference type="ARBA" id="ARBA00023295"/>
    </source>
</evidence>
<evidence type="ECO:0000256" key="12">
    <source>
        <dbReference type="ARBA" id="ARBA00023326"/>
    </source>
</evidence>
<keyword evidence="11" id="KW-0961">Cell wall biogenesis/degradation</keyword>
<organism evidence="18 19">
    <name type="scientific">Cylindrobasidium torrendii FP15055 ss-10</name>
    <dbReference type="NCBI Taxonomy" id="1314674"/>
    <lineage>
        <taxon>Eukaryota</taxon>
        <taxon>Fungi</taxon>
        <taxon>Dikarya</taxon>
        <taxon>Basidiomycota</taxon>
        <taxon>Agaricomycotina</taxon>
        <taxon>Agaricomycetes</taxon>
        <taxon>Agaricomycetidae</taxon>
        <taxon>Agaricales</taxon>
        <taxon>Marasmiineae</taxon>
        <taxon>Physalacriaceae</taxon>
        <taxon>Cylindrobasidium</taxon>
    </lineage>
</organism>
<name>A0A0D7BPY6_9AGAR</name>
<evidence type="ECO:0000256" key="16">
    <source>
        <dbReference type="RuleBase" id="RU361169"/>
    </source>
</evidence>
<dbReference type="InterPro" id="IPR011050">
    <property type="entry name" value="Pectin_lyase_fold/virulence"/>
</dbReference>
<evidence type="ECO:0000256" key="4">
    <source>
        <dbReference type="ARBA" id="ARBA00022729"/>
    </source>
</evidence>
<dbReference type="Gene3D" id="2.160.20.10">
    <property type="entry name" value="Single-stranded right-handed beta-helix, Pectin lyase-like"/>
    <property type="match status" value="1"/>
</dbReference>
<dbReference type="SUPFAM" id="SSF51126">
    <property type="entry name" value="Pectin lyase-like"/>
    <property type="match status" value="1"/>
</dbReference>
<evidence type="ECO:0000256" key="2">
    <source>
        <dbReference type="ARBA" id="ARBA00008834"/>
    </source>
</evidence>
<evidence type="ECO:0000256" key="9">
    <source>
        <dbReference type="ARBA" id="ARBA00023277"/>
    </source>
</evidence>
<evidence type="ECO:0000256" key="3">
    <source>
        <dbReference type="ARBA" id="ARBA00022525"/>
    </source>
</evidence>
<feature type="chain" id="PRO_5002317636" description="galacturonan 1,4-alpha-galacturonidase" evidence="17">
    <location>
        <begin position="21"/>
        <end position="431"/>
    </location>
</feature>
<comment type="function">
    <text evidence="13">Specific in hydrolyzing the terminal glycosidic bond of polygalacturonic acid and oligogalacturonates.</text>
</comment>
<dbReference type="EMBL" id="KN880442">
    <property type="protein sequence ID" value="KIY72623.1"/>
    <property type="molecule type" value="Genomic_DNA"/>
</dbReference>
<keyword evidence="7" id="KW-1015">Disulfide bond</keyword>
<keyword evidence="19" id="KW-1185">Reference proteome</keyword>
<proteinExistence type="inferred from homology"/>
<dbReference type="InterPro" id="IPR000743">
    <property type="entry name" value="Glyco_hydro_28"/>
</dbReference>
<evidence type="ECO:0000313" key="19">
    <source>
        <dbReference type="Proteomes" id="UP000054007"/>
    </source>
</evidence>
<evidence type="ECO:0000256" key="8">
    <source>
        <dbReference type="ARBA" id="ARBA00023180"/>
    </source>
</evidence>
<dbReference type="GO" id="GO:0071555">
    <property type="term" value="P:cell wall organization"/>
    <property type="evidence" value="ECO:0007669"/>
    <property type="project" value="UniProtKB-KW"/>
</dbReference>
<dbReference type="Pfam" id="PF00295">
    <property type="entry name" value="Glyco_hydro_28"/>
    <property type="match status" value="1"/>
</dbReference>
<keyword evidence="3" id="KW-0964">Secreted</keyword>
<evidence type="ECO:0000256" key="15">
    <source>
        <dbReference type="ARBA" id="ARBA00048766"/>
    </source>
</evidence>
<dbReference type="STRING" id="1314674.A0A0D7BPY6"/>
<dbReference type="InterPro" id="IPR012334">
    <property type="entry name" value="Pectin_lyas_fold"/>
</dbReference>
<evidence type="ECO:0000256" key="7">
    <source>
        <dbReference type="ARBA" id="ARBA00023157"/>
    </source>
</evidence>
<keyword evidence="8" id="KW-0325">Glycoprotein</keyword>
<evidence type="ECO:0000313" key="18">
    <source>
        <dbReference type="EMBL" id="KIY72623.1"/>
    </source>
</evidence>
<dbReference type="InterPro" id="IPR006626">
    <property type="entry name" value="PbH1"/>
</dbReference>
<dbReference type="AlphaFoldDB" id="A0A0D7BPY6"/>
<dbReference type="GO" id="GO:0045490">
    <property type="term" value="P:pectin catabolic process"/>
    <property type="evidence" value="ECO:0007669"/>
    <property type="project" value="UniProtKB-ARBA"/>
</dbReference>
<dbReference type="PANTHER" id="PTHR31736">
    <property type="match status" value="1"/>
</dbReference>
<evidence type="ECO:0000256" key="11">
    <source>
        <dbReference type="ARBA" id="ARBA00023316"/>
    </source>
</evidence>
<comment type="subcellular location">
    <subcellularLocation>
        <location evidence="1">Secreted</location>
    </subcellularLocation>
</comment>
<dbReference type="GO" id="GO:0004650">
    <property type="term" value="F:polygalacturonase activity"/>
    <property type="evidence" value="ECO:0007669"/>
    <property type="project" value="InterPro"/>
</dbReference>
<feature type="signal peptide" evidence="17">
    <location>
        <begin position="1"/>
        <end position="20"/>
    </location>
</feature>
<gene>
    <name evidence="18" type="ORF">CYLTODRAFT_417825</name>
</gene>
<dbReference type="GO" id="GO:0047911">
    <property type="term" value="F:galacturan 1,4-alpha-galacturonidase activity"/>
    <property type="evidence" value="ECO:0007669"/>
    <property type="project" value="UniProtKB-EC"/>
</dbReference>
<dbReference type="Proteomes" id="UP000054007">
    <property type="component" value="Unassembled WGS sequence"/>
</dbReference>
<dbReference type="PANTHER" id="PTHR31736:SF12">
    <property type="entry name" value="EXO-POLYGALACTURONASE, PUTATIVE-RELATED"/>
    <property type="match status" value="1"/>
</dbReference>